<dbReference type="EMBL" id="NOXG01000001">
    <property type="protein sequence ID" value="PYD76840.1"/>
    <property type="molecule type" value="Genomic_DNA"/>
</dbReference>
<accession>A0A318QE21</accession>
<feature type="signal peptide" evidence="1">
    <location>
        <begin position="1"/>
        <end position="25"/>
    </location>
</feature>
<organism evidence="2 3">
    <name type="scientific">Novacetimonas pomaceti</name>
    <dbReference type="NCBI Taxonomy" id="2021998"/>
    <lineage>
        <taxon>Bacteria</taxon>
        <taxon>Pseudomonadati</taxon>
        <taxon>Pseudomonadota</taxon>
        <taxon>Alphaproteobacteria</taxon>
        <taxon>Acetobacterales</taxon>
        <taxon>Acetobacteraceae</taxon>
        <taxon>Novacetimonas</taxon>
    </lineage>
</organism>
<keyword evidence="1" id="KW-0732">Signal</keyword>
<name>A0A318QE21_9PROT</name>
<protein>
    <recommendedName>
        <fullName evidence="4">DUF3465 domain-containing protein</fullName>
    </recommendedName>
</protein>
<dbReference type="AlphaFoldDB" id="A0A318QE21"/>
<dbReference type="InterPro" id="IPR006311">
    <property type="entry name" value="TAT_signal"/>
</dbReference>
<evidence type="ECO:0000313" key="2">
    <source>
        <dbReference type="EMBL" id="PYD76840.1"/>
    </source>
</evidence>
<evidence type="ECO:0000256" key="1">
    <source>
        <dbReference type="SAM" id="SignalP"/>
    </source>
</evidence>
<evidence type="ECO:0008006" key="4">
    <source>
        <dbReference type="Google" id="ProtNLM"/>
    </source>
</evidence>
<gene>
    <name evidence="2" type="ORF">CFR71_00255</name>
</gene>
<dbReference type="Proteomes" id="UP000247609">
    <property type="component" value="Unassembled WGS sequence"/>
</dbReference>
<dbReference type="PROSITE" id="PS51318">
    <property type="entry name" value="TAT"/>
    <property type="match status" value="1"/>
</dbReference>
<proteinExistence type="predicted"/>
<evidence type="ECO:0000313" key="3">
    <source>
        <dbReference type="Proteomes" id="UP000247609"/>
    </source>
</evidence>
<sequence>MSARRTLLRSLCAGAMMVTTSQLVASNAALAWDSVSPNCDNRRFLEDQARFENEERHTRHTDLPEHVCGRVIAVSRARRTRSGWHGYFYVDVGSDISIRIVSDLDQMNAPQWPWVAKGDQVDVVGRYYFDNLRSQGIDWTHHGTGRSWHIPGYVIVNGRQYQ</sequence>
<feature type="chain" id="PRO_5016278870" description="DUF3465 domain-containing protein" evidence="1">
    <location>
        <begin position="26"/>
        <end position="162"/>
    </location>
</feature>
<reference evidence="2 3" key="1">
    <citation type="submission" date="2017-07" db="EMBL/GenBank/DDBJ databases">
        <title>A draft genome sequence of Komagataeibacter sp. T5K1.</title>
        <authorList>
            <person name="Skraban J."/>
            <person name="Cleenwerck I."/>
            <person name="Vandamme P."/>
            <person name="Trcek J."/>
        </authorList>
    </citation>
    <scope>NUCLEOTIDE SEQUENCE [LARGE SCALE GENOMIC DNA]</scope>
    <source>
        <strain evidence="2 3">T5K1</strain>
    </source>
</reference>
<dbReference type="RefSeq" id="WP_110525553.1">
    <property type="nucleotide sequence ID" value="NZ_NOXG01000001.1"/>
</dbReference>
<comment type="caution">
    <text evidence="2">The sequence shown here is derived from an EMBL/GenBank/DDBJ whole genome shotgun (WGS) entry which is preliminary data.</text>
</comment>